<dbReference type="InterPro" id="IPR035093">
    <property type="entry name" value="RelE/ParE_toxin_dom_sf"/>
</dbReference>
<gene>
    <name evidence="3" type="ORF">FYZ43_10110</name>
    <name evidence="4" type="ORF">NCTC11819_01691</name>
</gene>
<reference evidence="3 6" key="2">
    <citation type="submission" date="2019-08" db="EMBL/GenBank/DDBJ databases">
        <title>Comparison of rpoB and gyrB Sequences from Mobiluncus Species and Development of a Multiplex PCR Method for Clinical Detection of Mobiluncus curtisii and Mobiluncus mulieris.</title>
        <authorList>
            <person name="Yang L."/>
            <person name="Shen Y."/>
            <person name="Xu G."/>
            <person name="Shu L.-B."/>
            <person name="Hu J."/>
            <person name="Zhang R."/>
            <person name="Wang Y."/>
            <person name="Zhou H.-W."/>
            <person name="Zhang X."/>
        </authorList>
    </citation>
    <scope>NUCLEOTIDE SEQUENCE [LARGE SCALE GENOMIC DNA]</scope>
    <source>
        <strain evidence="3 6">M26</strain>
    </source>
</reference>
<organism evidence="4 5">
    <name type="scientific">Mobiluncus mulieris</name>
    <dbReference type="NCBI Taxonomy" id="2052"/>
    <lineage>
        <taxon>Bacteria</taxon>
        <taxon>Bacillati</taxon>
        <taxon>Actinomycetota</taxon>
        <taxon>Actinomycetes</taxon>
        <taxon>Actinomycetales</taxon>
        <taxon>Actinomycetaceae</taxon>
        <taxon>Mobiluncus</taxon>
    </lineage>
</organism>
<evidence type="ECO:0000313" key="4">
    <source>
        <dbReference type="EMBL" id="STO17106.1"/>
    </source>
</evidence>
<evidence type="ECO:0000313" key="6">
    <source>
        <dbReference type="Proteomes" id="UP001209486"/>
    </source>
</evidence>
<evidence type="ECO:0000313" key="5">
    <source>
        <dbReference type="Proteomes" id="UP000255284"/>
    </source>
</evidence>
<dbReference type="Pfam" id="PF05016">
    <property type="entry name" value="ParE_toxin"/>
    <property type="match status" value="1"/>
</dbReference>
<evidence type="ECO:0000256" key="2">
    <source>
        <dbReference type="ARBA" id="ARBA00022649"/>
    </source>
</evidence>
<dbReference type="EMBL" id="UGGQ01000006">
    <property type="protein sequence ID" value="STO17106.1"/>
    <property type="molecule type" value="Genomic_DNA"/>
</dbReference>
<reference evidence="4 5" key="1">
    <citation type="submission" date="2018-06" db="EMBL/GenBank/DDBJ databases">
        <authorList>
            <consortium name="Pathogen Informatics"/>
            <person name="Doyle S."/>
        </authorList>
    </citation>
    <scope>NUCLEOTIDE SEQUENCE [LARGE SCALE GENOMIC DNA]</scope>
    <source>
        <strain evidence="4 5">NCTC11819</strain>
    </source>
</reference>
<comment type="similarity">
    <text evidence="1">Belongs to the RelE toxin family.</text>
</comment>
<dbReference type="EMBL" id="VSZY01000023">
    <property type="protein sequence ID" value="MCU9969725.1"/>
    <property type="molecule type" value="Genomic_DNA"/>
</dbReference>
<keyword evidence="2" id="KW-1277">Toxin-antitoxin system</keyword>
<dbReference type="Proteomes" id="UP001209486">
    <property type="component" value="Unassembled WGS sequence"/>
</dbReference>
<name>A0A2J9KRY8_9ACTO</name>
<dbReference type="AlphaFoldDB" id="A0A2J9KRY8"/>
<evidence type="ECO:0000313" key="3">
    <source>
        <dbReference type="EMBL" id="MCU9969725.1"/>
    </source>
</evidence>
<dbReference type="SUPFAM" id="SSF143011">
    <property type="entry name" value="RelE-like"/>
    <property type="match status" value="1"/>
</dbReference>
<dbReference type="Proteomes" id="UP000255284">
    <property type="component" value="Unassembled WGS sequence"/>
</dbReference>
<dbReference type="Gene3D" id="3.30.2310.20">
    <property type="entry name" value="RelE-like"/>
    <property type="match status" value="1"/>
</dbReference>
<proteinExistence type="inferred from homology"/>
<dbReference type="PANTHER" id="PTHR35601">
    <property type="entry name" value="TOXIN RELE"/>
    <property type="match status" value="1"/>
</dbReference>
<sequence>MTLPSPSSGYRVELTSRARRQLKKMDRFDARILAEWIKNNLDACTNPRAFGKGLTANDSGEWRYRVGAYRILALIHDDAITIEVFSIGRRDKIYTA</sequence>
<accession>A0A2J9KRY8</accession>
<dbReference type="InterPro" id="IPR007712">
    <property type="entry name" value="RelE/ParE_toxin"/>
</dbReference>
<protein>
    <submittedName>
        <fullName evidence="4">Plasmid stabilisation system protein</fullName>
    </submittedName>
    <submittedName>
        <fullName evidence="3">Type II toxin-antitoxin system RelE/ParE family toxin</fullName>
    </submittedName>
</protein>
<comment type="caution">
    <text evidence="4">The sequence shown here is derived from an EMBL/GenBank/DDBJ whole genome shotgun (WGS) entry which is preliminary data.</text>
</comment>
<dbReference type="PANTHER" id="PTHR35601:SF1">
    <property type="entry name" value="TOXIN RELE"/>
    <property type="match status" value="1"/>
</dbReference>
<evidence type="ECO:0000256" key="1">
    <source>
        <dbReference type="ARBA" id="ARBA00006226"/>
    </source>
</evidence>